<sequence>MIGLTNHEFGWMLPKGGCDISDEHVLSRRCRLSREHAGVPVYVYTFQYSPLMLLYRTHCGYRTCVTRRRGTE</sequence>
<comment type="caution">
    <text evidence="1">The sequence shown here is derived from an EMBL/GenBank/DDBJ whole genome shotgun (WGS) entry which is preliminary data.</text>
</comment>
<name>A0AAN8C966_CHAGU</name>
<organism evidence="1 2">
    <name type="scientific">Champsocephalus gunnari</name>
    <name type="common">Mackerel icefish</name>
    <dbReference type="NCBI Taxonomy" id="52237"/>
    <lineage>
        <taxon>Eukaryota</taxon>
        <taxon>Metazoa</taxon>
        <taxon>Chordata</taxon>
        <taxon>Craniata</taxon>
        <taxon>Vertebrata</taxon>
        <taxon>Euteleostomi</taxon>
        <taxon>Actinopterygii</taxon>
        <taxon>Neopterygii</taxon>
        <taxon>Teleostei</taxon>
        <taxon>Neoteleostei</taxon>
        <taxon>Acanthomorphata</taxon>
        <taxon>Eupercaria</taxon>
        <taxon>Perciformes</taxon>
        <taxon>Notothenioidei</taxon>
        <taxon>Channichthyidae</taxon>
        <taxon>Champsocephalus</taxon>
    </lineage>
</organism>
<dbReference type="EMBL" id="JAURVH010001533">
    <property type="protein sequence ID" value="KAK5898125.1"/>
    <property type="molecule type" value="Genomic_DNA"/>
</dbReference>
<dbReference type="AlphaFoldDB" id="A0AAN8C966"/>
<dbReference type="Proteomes" id="UP001331515">
    <property type="component" value="Unassembled WGS sequence"/>
</dbReference>
<gene>
    <name evidence="1" type="ORF">CgunFtcFv8_015568</name>
</gene>
<protein>
    <submittedName>
        <fullName evidence="1">Uncharacterized protein</fullName>
    </submittedName>
</protein>
<keyword evidence="2" id="KW-1185">Reference proteome</keyword>
<evidence type="ECO:0000313" key="2">
    <source>
        <dbReference type="Proteomes" id="UP001331515"/>
    </source>
</evidence>
<proteinExistence type="predicted"/>
<accession>A0AAN8C966</accession>
<reference evidence="1 2" key="1">
    <citation type="journal article" date="2023" name="Mol. Biol. Evol.">
        <title>Genomics of Secondarily Temperate Adaptation in the Only Non-Antarctic Icefish.</title>
        <authorList>
            <person name="Rivera-Colon A.G."/>
            <person name="Rayamajhi N."/>
            <person name="Minhas B.F."/>
            <person name="Madrigal G."/>
            <person name="Bilyk K.T."/>
            <person name="Yoon V."/>
            <person name="Hune M."/>
            <person name="Gregory S."/>
            <person name="Cheng C.H.C."/>
            <person name="Catchen J.M."/>
        </authorList>
    </citation>
    <scope>NUCLEOTIDE SEQUENCE [LARGE SCALE GENOMIC DNA]</scope>
    <source>
        <tissue evidence="1">White muscle</tissue>
    </source>
</reference>
<evidence type="ECO:0000313" key="1">
    <source>
        <dbReference type="EMBL" id="KAK5898125.1"/>
    </source>
</evidence>